<sequence>MDMKEDEKTENGKRRGQEKEKETTLFWLREKGKKDIPASQTKRSDGLQM</sequence>
<dbReference type="EMBL" id="CM004393">
    <property type="protein sequence ID" value="OAY45707.1"/>
    <property type="molecule type" value="Genomic_DNA"/>
</dbReference>
<feature type="region of interest" description="Disordered" evidence="1">
    <location>
        <begin position="1"/>
        <end position="49"/>
    </location>
</feature>
<accession>A0A2C9VJM8</accession>
<dbReference type="AlphaFoldDB" id="A0A2C9VJM8"/>
<name>A0A2C9VJM8_MANES</name>
<reference evidence="2" key="1">
    <citation type="submission" date="2016-02" db="EMBL/GenBank/DDBJ databases">
        <title>WGS assembly of Manihot esculenta.</title>
        <authorList>
            <person name="Bredeson J.V."/>
            <person name="Prochnik S.E."/>
            <person name="Lyons J.B."/>
            <person name="Schmutz J."/>
            <person name="Grimwood J."/>
            <person name="Vrebalov J."/>
            <person name="Bart R.S."/>
            <person name="Amuge T."/>
            <person name="Ferguson M.E."/>
            <person name="Green R."/>
            <person name="Putnam N."/>
            <person name="Stites J."/>
            <person name="Rounsley S."/>
            <person name="Rokhsar D.S."/>
        </authorList>
    </citation>
    <scope>NUCLEOTIDE SEQUENCE [LARGE SCALE GENOMIC DNA]</scope>
    <source>
        <tissue evidence="2">Leaf</tissue>
    </source>
</reference>
<organism evidence="2">
    <name type="scientific">Manihot esculenta</name>
    <name type="common">Cassava</name>
    <name type="synonym">Jatropha manihot</name>
    <dbReference type="NCBI Taxonomy" id="3983"/>
    <lineage>
        <taxon>Eukaryota</taxon>
        <taxon>Viridiplantae</taxon>
        <taxon>Streptophyta</taxon>
        <taxon>Embryophyta</taxon>
        <taxon>Tracheophyta</taxon>
        <taxon>Spermatophyta</taxon>
        <taxon>Magnoliopsida</taxon>
        <taxon>eudicotyledons</taxon>
        <taxon>Gunneridae</taxon>
        <taxon>Pentapetalae</taxon>
        <taxon>rosids</taxon>
        <taxon>fabids</taxon>
        <taxon>Malpighiales</taxon>
        <taxon>Euphorbiaceae</taxon>
        <taxon>Crotonoideae</taxon>
        <taxon>Manihoteae</taxon>
        <taxon>Manihot</taxon>
    </lineage>
</organism>
<evidence type="ECO:0000256" key="1">
    <source>
        <dbReference type="SAM" id="MobiDB-lite"/>
    </source>
</evidence>
<gene>
    <name evidence="2" type="ORF">MANES_07G084700</name>
</gene>
<evidence type="ECO:0000313" key="2">
    <source>
        <dbReference type="EMBL" id="OAY45707.1"/>
    </source>
</evidence>
<proteinExistence type="predicted"/>
<protein>
    <submittedName>
        <fullName evidence="2">Uncharacterized protein</fullName>
    </submittedName>
</protein>